<dbReference type="InParanoid" id="A0A6J0B3V4"/>
<dbReference type="GeneID" id="107216956"/>
<keyword evidence="2" id="KW-1185">Reference proteome</keyword>
<gene>
    <name evidence="3" type="primary">LOC107216956</name>
</gene>
<dbReference type="KEGG" id="nlo:107216956"/>
<name>A0A6J0B3V4_NEOLC</name>
<protein>
    <submittedName>
        <fullName evidence="3">Uncharacterized protein LOC107216956</fullName>
    </submittedName>
</protein>
<evidence type="ECO:0000256" key="1">
    <source>
        <dbReference type="SAM" id="MobiDB-lite"/>
    </source>
</evidence>
<dbReference type="AlphaFoldDB" id="A0A6J0B3V4"/>
<dbReference type="Proteomes" id="UP000829291">
    <property type="component" value="Chromosome 2"/>
</dbReference>
<evidence type="ECO:0000313" key="3">
    <source>
        <dbReference type="RefSeq" id="XP_015509779.2"/>
    </source>
</evidence>
<feature type="region of interest" description="Disordered" evidence="1">
    <location>
        <begin position="1"/>
        <end position="36"/>
    </location>
</feature>
<reference evidence="3" key="1">
    <citation type="submission" date="2025-08" db="UniProtKB">
        <authorList>
            <consortium name="RefSeq"/>
        </authorList>
    </citation>
    <scope>IDENTIFICATION</scope>
    <source>
        <tissue evidence="3">Thorax and Abdomen</tissue>
    </source>
</reference>
<proteinExistence type="predicted"/>
<dbReference type="OrthoDB" id="7675507at2759"/>
<accession>A0A6J0B3V4</accession>
<organism evidence="3">
    <name type="scientific">Neodiprion lecontei</name>
    <name type="common">Redheaded pine sawfly</name>
    <dbReference type="NCBI Taxonomy" id="441921"/>
    <lineage>
        <taxon>Eukaryota</taxon>
        <taxon>Metazoa</taxon>
        <taxon>Ecdysozoa</taxon>
        <taxon>Arthropoda</taxon>
        <taxon>Hexapoda</taxon>
        <taxon>Insecta</taxon>
        <taxon>Pterygota</taxon>
        <taxon>Neoptera</taxon>
        <taxon>Endopterygota</taxon>
        <taxon>Hymenoptera</taxon>
        <taxon>Tenthredinoidea</taxon>
        <taxon>Diprionidae</taxon>
        <taxon>Diprioninae</taxon>
        <taxon>Neodiprion</taxon>
    </lineage>
</organism>
<dbReference type="RefSeq" id="XP_015509779.2">
    <property type="nucleotide sequence ID" value="XM_015654293.2"/>
</dbReference>
<sequence>MQREPKPGAVKSNSAKKTRNAGTPENRSRNPSHDVTISAMNRTTNFRHRPTMGPGDIMIPPGLVTKRRVGAVARLNMTLAQHPSQLPMKAESEYPENELSLLYDKYLRATATEILVKKKIAEKECAMTAQMVAVSSERRVAKKKVEAAKLRESELRSANLMQSRIDAQLTDITASFDDLRKNKVKEKLLDLKTLLEPLDELQCQGIVIPNNPEDSWEFFKSLEDIGEVLKCILESNGNKQTTYRDLADGLQNLTDKQTEIECVKKKFDDILCGLQVLVLKEASASFADNDADVSCNVLAD</sequence>
<evidence type="ECO:0000313" key="2">
    <source>
        <dbReference type="Proteomes" id="UP000829291"/>
    </source>
</evidence>